<sequence>MELTDNIPIISKEWVDRFASACSAGNAQAFVDLFLPTGWLRDNLVFSWNHRSLGGHAAIFDYLVDRLHKRIIFNVNLDEKCGILPSYNPSTNILEAAFVFDVDFAYGRGLMLLRRQDARWQALSIYMTLTDLKGHEEKGPDLRQRSLSFITENEDWKRSVETDPHVLIAGAGQSGLQIGARFKQMDIPVLLIEKAESVGDQWRDRYPSLTLHTPNTQHALLYTRPASNSAKYSPRDKIAAMLEQYAYNQDLVIWTRSTMLPMPIYDKEERKWTVHVNHNGVMKTLRPAHIILAVGFFGRQSMPSLPRRDEFLGEVFHASDFKGPQAYTGKKVVVVGASQTAADICQDLASHGVECVTMIQRSNTAVVSLDYVSKTQLDFLWPPNGDPLLGDFRGIAMPISLLKQLLILSKKEREAYHKDMYVGLEKAGFRLNEGPDGAGQGILLFQRGGGYWIDVGAAELIIQGKIKVKSGIEPTHFDPQGLVFSDGSLLEADSIIFATGYKPVQDIATELFGEGIARRITPVWGLTEEGEIRRTCTPSGHPGLWWGMGDFSYTRYYSKSLAIQIKARQLGLVDESDA</sequence>
<gene>
    <name evidence="2" type="ORF">M422DRAFT_249627</name>
</gene>
<evidence type="ECO:0000256" key="1">
    <source>
        <dbReference type="ARBA" id="ARBA00023002"/>
    </source>
</evidence>
<dbReference type="Proteomes" id="UP000054279">
    <property type="component" value="Unassembled WGS sequence"/>
</dbReference>
<keyword evidence="3" id="KW-1185">Reference proteome</keyword>
<organism evidence="2 3">
    <name type="scientific">Sphaerobolus stellatus (strain SS14)</name>
    <dbReference type="NCBI Taxonomy" id="990650"/>
    <lineage>
        <taxon>Eukaryota</taxon>
        <taxon>Fungi</taxon>
        <taxon>Dikarya</taxon>
        <taxon>Basidiomycota</taxon>
        <taxon>Agaricomycotina</taxon>
        <taxon>Agaricomycetes</taxon>
        <taxon>Phallomycetidae</taxon>
        <taxon>Geastrales</taxon>
        <taxon>Sphaerobolaceae</taxon>
        <taxon>Sphaerobolus</taxon>
    </lineage>
</organism>
<keyword evidence="1" id="KW-0560">Oxidoreductase</keyword>
<dbReference type="Pfam" id="PF13738">
    <property type="entry name" value="Pyr_redox_3"/>
    <property type="match status" value="1"/>
</dbReference>
<dbReference type="SUPFAM" id="SSF51905">
    <property type="entry name" value="FAD/NAD(P)-binding domain"/>
    <property type="match status" value="1"/>
</dbReference>
<dbReference type="InterPro" id="IPR050982">
    <property type="entry name" value="Auxin_biosynth/cation_transpt"/>
</dbReference>
<dbReference type="InterPro" id="IPR032710">
    <property type="entry name" value="NTF2-like_dom_sf"/>
</dbReference>
<name>A0A0C9W555_SPHS4</name>
<dbReference type="SUPFAM" id="SSF54427">
    <property type="entry name" value="NTF2-like"/>
    <property type="match status" value="1"/>
</dbReference>
<dbReference type="EMBL" id="KN837105">
    <property type="protein sequence ID" value="KIJ46883.1"/>
    <property type="molecule type" value="Genomic_DNA"/>
</dbReference>
<protein>
    <submittedName>
        <fullName evidence="2">Uncharacterized protein</fullName>
    </submittedName>
</protein>
<dbReference type="GO" id="GO:0004497">
    <property type="term" value="F:monooxygenase activity"/>
    <property type="evidence" value="ECO:0007669"/>
    <property type="project" value="TreeGrafter"/>
</dbReference>
<dbReference type="GO" id="GO:0050660">
    <property type="term" value="F:flavin adenine dinucleotide binding"/>
    <property type="evidence" value="ECO:0007669"/>
    <property type="project" value="TreeGrafter"/>
</dbReference>
<accession>A0A0C9W555</accession>
<reference evidence="2 3" key="1">
    <citation type="submission" date="2014-06" db="EMBL/GenBank/DDBJ databases">
        <title>Evolutionary Origins and Diversification of the Mycorrhizal Mutualists.</title>
        <authorList>
            <consortium name="DOE Joint Genome Institute"/>
            <consortium name="Mycorrhizal Genomics Consortium"/>
            <person name="Kohler A."/>
            <person name="Kuo A."/>
            <person name="Nagy L.G."/>
            <person name="Floudas D."/>
            <person name="Copeland A."/>
            <person name="Barry K.W."/>
            <person name="Cichocki N."/>
            <person name="Veneault-Fourrey C."/>
            <person name="LaButti K."/>
            <person name="Lindquist E.A."/>
            <person name="Lipzen A."/>
            <person name="Lundell T."/>
            <person name="Morin E."/>
            <person name="Murat C."/>
            <person name="Riley R."/>
            <person name="Ohm R."/>
            <person name="Sun H."/>
            <person name="Tunlid A."/>
            <person name="Henrissat B."/>
            <person name="Grigoriev I.V."/>
            <person name="Hibbett D.S."/>
            <person name="Martin F."/>
        </authorList>
    </citation>
    <scope>NUCLEOTIDE SEQUENCE [LARGE SCALE GENOMIC DNA]</scope>
    <source>
        <strain evidence="2 3">SS14</strain>
    </source>
</reference>
<dbReference type="OrthoDB" id="74360at2759"/>
<evidence type="ECO:0000313" key="3">
    <source>
        <dbReference type="Proteomes" id="UP000054279"/>
    </source>
</evidence>
<dbReference type="InterPro" id="IPR036188">
    <property type="entry name" value="FAD/NAD-bd_sf"/>
</dbReference>
<dbReference type="Gene3D" id="3.50.50.60">
    <property type="entry name" value="FAD/NAD(P)-binding domain"/>
    <property type="match status" value="1"/>
</dbReference>
<dbReference type="PANTHER" id="PTHR43539:SF68">
    <property type="entry name" value="FLAVIN-BINDING MONOOXYGENASE-LIKE PROTEIN (AFU_ORTHOLOGUE AFUA_4G09220)"/>
    <property type="match status" value="1"/>
</dbReference>
<dbReference type="HOGENOM" id="CLU_015676_1_0_1"/>
<dbReference type="PANTHER" id="PTHR43539">
    <property type="entry name" value="FLAVIN-BINDING MONOOXYGENASE-LIKE PROTEIN (AFU_ORTHOLOGUE AFUA_4G09220)"/>
    <property type="match status" value="1"/>
</dbReference>
<dbReference type="AlphaFoldDB" id="A0A0C9W555"/>
<evidence type="ECO:0000313" key="2">
    <source>
        <dbReference type="EMBL" id="KIJ46883.1"/>
    </source>
</evidence>
<proteinExistence type="predicted"/>